<dbReference type="SUPFAM" id="SSF101874">
    <property type="entry name" value="YceI-like"/>
    <property type="match status" value="1"/>
</dbReference>
<evidence type="ECO:0000259" key="2">
    <source>
        <dbReference type="SMART" id="SM00867"/>
    </source>
</evidence>
<dbReference type="EMBL" id="DTKL01000038">
    <property type="protein sequence ID" value="HGY94297.1"/>
    <property type="molecule type" value="Genomic_DNA"/>
</dbReference>
<dbReference type="InterPro" id="IPR036761">
    <property type="entry name" value="TTHA0802/YceI-like_sf"/>
</dbReference>
<feature type="transmembrane region" description="Helical" evidence="1">
    <location>
        <begin position="54"/>
        <end position="74"/>
    </location>
</feature>
<feature type="domain" description="Lipid/polyisoprenoid-binding YceI-like" evidence="2">
    <location>
        <begin position="77"/>
        <end position="237"/>
    </location>
</feature>
<keyword evidence="1" id="KW-1133">Transmembrane helix</keyword>
<dbReference type="Pfam" id="PF04264">
    <property type="entry name" value="YceI"/>
    <property type="match status" value="1"/>
</dbReference>
<comment type="caution">
    <text evidence="3">The sequence shown here is derived from an EMBL/GenBank/DDBJ whole genome shotgun (WGS) entry which is preliminary data.</text>
</comment>
<accession>A0A7V4XSF3</accession>
<organism evidence="3">
    <name type="scientific">Acidobacterium capsulatum</name>
    <dbReference type="NCBI Taxonomy" id="33075"/>
    <lineage>
        <taxon>Bacteria</taxon>
        <taxon>Pseudomonadati</taxon>
        <taxon>Acidobacteriota</taxon>
        <taxon>Terriglobia</taxon>
        <taxon>Terriglobales</taxon>
        <taxon>Acidobacteriaceae</taxon>
        <taxon>Acidobacterium</taxon>
    </lineage>
</organism>
<protein>
    <submittedName>
        <fullName evidence="3">YceI family protein</fullName>
    </submittedName>
</protein>
<dbReference type="AlphaFoldDB" id="A0A7V4XSF3"/>
<name>A0A7V4XSF3_9BACT</name>
<keyword evidence="1" id="KW-0812">Transmembrane</keyword>
<proteinExistence type="predicted"/>
<gene>
    <name evidence="3" type="ORF">ENW50_06385</name>
</gene>
<reference evidence="3" key="1">
    <citation type="journal article" date="2020" name="mSystems">
        <title>Genome- and Community-Level Interaction Insights into Carbon Utilization and Element Cycling Functions of Hydrothermarchaeota in Hydrothermal Sediment.</title>
        <authorList>
            <person name="Zhou Z."/>
            <person name="Liu Y."/>
            <person name="Xu W."/>
            <person name="Pan J."/>
            <person name="Luo Z.H."/>
            <person name="Li M."/>
        </authorList>
    </citation>
    <scope>NUCLEOTIDE SEQUENCE [LARGE SCALE GENOMIC DNA]</scope>
    <source>
        <strain evidence="3">SpSt-855</strain>
    </source>
</reference>
<keyword evidence="1" id="KW-0472">Membrane</keyword>
<dbReference type="PANTHER" id="PTHR34406:SF1">
    <property type="entry name" value="PROTEIN YCEI"/>
    <property type="match status" value="1"/>
</dbReference>
<dbReference type="Gene3D" id="2.40.128.110">
    <property type="entry name" value="Lipid/polyisoprenoid-binding, YceI-like"/>
    <property type="match status" value="1"/>
</dbReference>
<dbReference type="InterPro" id="IPR007372">
    <property type="entry name" value="Lipid/polyisoprenoid-bd_YceI"/>
</dbReference>
<dbReference type="PANTHER" id="PTHR34406">
    <property type="entry name" value="PROTEIN YCEI"/>
    <property type="match status" value="1"/>
</dbReference>
<evidence type="ECO:0000313" key="3">
    <source>
        <dbReference type="EMBL" id="HGY94297.1"/>
    </source>
</evidence>
<dbReference type="SMART" id="SM00867">
    <property type="entry name" value="YceI"/>
    <property type="match status" value="1"/>
</dbReference>
<sequence length="240" mass="25846">MTSVPGRRQMKAECLCSQWQRPESAMLVKFATFAAEPRRGVQGRLRLSRNALRMGLSLVIALVLAGATCSAAMAQTSWSIDPAKSQVQFSLGGFHEVNGFFKVSSGEVHFDRKSGAMSGLITVEAASGNSGNSARDNKMKGDELHAGKFPSITFAPTQFTGILKDEGESSIQVHGLFTLIGKPHSIAVPMTVTITGNQCVAKGSFTIPYVQWGMKDPAMMFMKEAKDVKIDLTLQGTLVK</sequence>
<evidence type="ECO:0000256" key="1">
    <source>
        <dbReference type="SAM" id="Phobius"/>
    </source>
</evidence>